<accession>A0AAV0I8Q1</accession>
<keyword evidence="3" id="KW-1185">Reference proteome</keyword>
<feature type="compositionally biased region" description="Basic residues" evidence="1">
    <location>
        <begin position="44"/>
        <end position="56"/>
    </location>
</feature>
<dbReference type="Proteomes" id="UP001154282">
    <property type="component" value="Unassembled WGS sequence"/>
</dbReference>
<dbReference type="EMBL" id="CAMGYJ010000003">
    <property type="protein sequence ID" value="CAI0392630.1"/>
    <property type="molecule type" value="Genomic_DNA"/>
</dbReference>
<name>A0AAV0I8Q1_9ROSI</name>
<gene>
    <name evidence="2" type="ORF">LITE_LOCUS7619</name>
</gene>
<organism evidence="2 3">
    <name type="scientific">Linum tenue</name>
    <dbReference type="NCBI Taxonomy" id="586396"/>
    <lineage>
        <taxon>Eukaryota</taxon>
        <taxon>Viridiplantae</taxon>
        <taxon>Streptophyta</taxon>
        <taxon>Embryophyta</taxon>
        <taxon>Tracheophyta</taxon>
        <taxon>Spermatophyta</taxon>
        <taxon>Magnoliopsida</taxon>
        <taxon>eudicotyledons</taxon>
        <taxon>Gunneridae</taxon>
        <taxon>Pentapetalae</taxon>
        <taxon>rosids</taxon>
        <taxon>fabids</taxon>
        <taxon>Malpighiales</taxon>
        <taxon>Linaceae</taxon>
        <taxon>Linum</taxon>
    </lineage>
</organism>
<comment type="caution">
    <text evidence="2">The sequence shown here is derived from an EMBL/GenBank/DDBJ whole genome shotgun (WGS) entry which is preliminary data.</text>
</comment>
<dbReference type="AlphaFoldDB" id="A0AAV0I8Q1"/>
<evidence type="ECO:0000313" key="2">
    <source>
        <dbReference type="EMBL" id="CAI0392630.1"/>
    </source>
</evidence>
<evidence type="ECO:0000256" key="1">
    <source>
        <dbReference type="SAM" id="MobiDB-lite"/>
    </source>
</evidence>
<evidence type="ECO:0000313" key="3">
    <source>
        <dbReference type="Proteomes" id="UP001154282"/>
    </source>
</evidence>
<sequence length="95" mass="10839">MCLAHSSFSSSFWTSEKFLGLLVNAGEVFQKRWMEDYGGVCKRRGSGRGWRGRRPRRSESHPTKTRAESRSIHSERKLRSLSVIQAHIRGTGSCK</sequence>
<feature type="region of interest" description="Disordered" evidence="1">
    <location>
        <begin position="44"/>
        <end position="75"/>
    </location>
</feature>
<feature type="compositionally biased region" description="Basic and acidic residues" evidence="1">
    <location>
        <begin position="57"/>
        <end position="75"/>
    </location>
</feature>
<reference evidence="2" key="1">
    <citation type="submission" date="2022-08" db="EMBL/GenBank/DDBJ databases">
        <authorList>
            <person name="Gutierrez-Valencia J."/>
        </authorList>
    </citation>
    <scope>NUCLEOTIDE SEQUENCE</scope>
</reference>
<proteinExistence type="predicted"/>
<protein>
    <submittedName>
        <fullName evidence="2">Uncharacterized protein</fullName>
    </submittedName>
</protein>